<dbReference type="SUPFAM" id="SSF56935">
    <property type="entry name" value="Porins"/>
    <property type="match status" value="1"/>
</dbReference>
<reference evidence="2" key="1">
    <citation type="submission" date="2020-04" db="EMBL/GenBank/DDBJ databases">
        <authorList>
            <person name="Zhang T."/>
        </authorList>
    </citation>
    <scope>NUCLEOTIDE SEQUENCE</scope>
    <source>
        <strain evidence="2">HKST-UBA02</strain>
    </source>
</reference>
<feature type="signal peptide" evidence="1">
    <location>
        <begin position="1"/>
        <end position="19"/>
    </location>
</feature>
<name>A0A956NFS3_UNCEI</name>
<organism evidence="2 3">
    <name type="scientific">Eiseniibacteriota bacterium</name>
    <dbReference type="NCBI Taxonomy" id="2212470"/>
    <lineage>
        <taxon>Bacteria</taxon>
        <taxon>Candidatus Eiseniibacteriota</taxon>
    </lineage>
</organism>
<evidence type="ECO:0008006" key="4">
    <source>
        <dbReference type="Google" id="ProtNLM"/>
    </source>
</evidence>
<protein>
    <recommendedName>
        <fullName evidence="4">Porin</fullName>
    </recommendedName>
</protein>
<keyword evidence="1" id="KW-0732">Signal</keyword>
<feature type="chain" id="PRO_5037605095" description="Porin" evidence="1">
    <location>
        <begin position="20"/>
        <end position="365"/>
    </location>
</feature>
<dbReference type="Proteomes" id="UP000739538">
    <property type="component" value="Unassembled WGS sequence"/>
</dbReference>
<gene>
    <name evidence="2" type="ORF">KDA27_12420</name>
</gene>
<proteinExistence type="predicted"/>
<accession>A0A956NFS3</accession>
<reference evidence="2" key="2">
    <citation type="journal article" date="2021" name="Microbiome">
        <title>Successional dynamics and alternative stable states in a saline activated sludge microbial community over 9 years.</title>
        <authorList>
            <person name="Wang Y."/>
            <person name="Ye J."/>
            <person name="Ju F."/>
            <person name="Liu L."/>
            <person name="Boyd J.A."/>
            <person name="Deng Y."/>
            <person name="Parks D.H."/>
            <person name="Jiang X."/>
            <person name="Yin X."/>
            <person name="Woodcroft B.J."/>
            <person name="Tyson G.W."/>
            <person name="Hugenholtz P."/>
            <person name="Polz M.F."/>
            <person name="Zhang T."/>
        </authorList>
    </citation>
    <scope>NUCLEOTIDE SEQUENCE</scope>
    <source>
        <strain evidence="2">HKST-UBA02</strain>
    </source>
</reference>
<sequence>MVRAISVAFLLLVAMAAQALAIPRYSARYGQDCNLCHHDPTGGGKRSAYAAQYLVPAEMSVVQWTDDDHIERLDGQVTSGLSVGTDVRTLYHMSEDNSEQNGFFQMQADFYALFEVDPKFSIYLDQGQSQTREVFALGYVLPTSGHVKVGRFAPAYGWRFADHTLYTREALGFAPPANTDVGIGAGLYPGRAALEVSVTNGARGSGLDDDHRRAATARAMMRQSVGKLGLAVGGSYHYNKSNIRLDRMAGPFGYLQFGPVTWVAEADWHRLDLPGASGADQLVVSQELTYALRRGVDLRATLDFHDPDIDETSGARSRYGIGIDSLVYPFLGIQAMVHVDSFEGGSLVNEDSERIRGSMLFHFFY</sequence>
<dbReference type="EMBL" id="JAGQHS010000059">
    <property type="protein sequence ID" value="MCA9756600.1"/>
    <property type="molecule type" value="Genomic_DNA"/>
</dbReference>
<evidence type="ECO:0000256" key="1">
    <source>
        <dbReference type="SAM" id="SignalP"/>
    </source>
</evidence>
<dbReference type="AlphaFoldDB" id="A0A956NFS3"/>
<evidence type="ECO:0000313" key="3">
    <source>
        <dbReference type="Proteomes" id="UP000739538"/>
    </source>
</evidence>
<evidence type="ECO:0000313" key="2">
    <source>
        <dbReference type="EMBL" id="MCA9756600.1"/>
    </source>
</evidence>
<comment type="caution">
    <text evidence="2">The sequence shown here is derived from an EMBL/GenBank/DDBJ whole genome shotgun (WGS) entry which is preliminary data.</text>
</comment>